<dbReference type="GO" id="GO:0008901">
    <property type="term" value="F:ferredoxin hydrogenase activity"/>
    <property type="evidence" value="ECO:0007669"/>
    <property type="project" value="InterPro"/>
</dbReference>
<dbReference type="Gene3D" id="3.30.70.20">
    <property type="match status" value="1"/>
</dbReference>
<dbReference type="InterPro" id="IPR049830">
    <property type="entry name" value="HndD"/>
</dbReference>
<dbReference type="NCBIfam" id="TIGR02512">
    <property type="entry name" value="FeFe_hydrog_A"/>
    <property type="match status" value="1"/>
</dbReference>
<evidence type="ECO:0000256" key="3">
    <source>
        <dbReference type="ARBA" id="ARBA00022723"/>
    </source>
</evidence>
<evidence type="ECO:0000259" key="8">
    <source>
        <dbReference type="PROSITE" id="PS51839"/>
    </source>
</evidence>
<dbReference type="PROSITE" id="PS51379">
    <property type="entry name" value="4FE4S_FER_2"/>
    <property type="match status" value="2"/>
</dbReference>
<dbReference type="SMART" id="SM00902">
    <property type="entry name" value="Fe_hyd_SSU"/>
    <property type="match status" value="1"/>
</dbReference>
<dbReference type="Pfam" id="PF02906">
    <property type="entry name" value="Fe_hyd_lg_C"/>
    <property type="match status" value="1"/>
</dbReference>
<dbReference type="InterPro" id="IPR036991">
    <property type="entry name" value="Fe_hydrogenase_ssu_sf"/>
</dbReference>
<feature type="domain" description="4Fe-4S His(Cys)3-ligated-type" evidence="8">
    <location>
        <begin position="103"/>
        <end position="142"/>
    </location>
</feature>
<evidence type="ECO:0000256" key="6">
    <source>
        <dbReference type="ARBA" id="ARBA00023014"/>
    </source>
</evidence>
<evidence type="ECO:0000313" key="9">
    <source>
        <dbReference type="EMBL" id="KAJ3433080.1"/>
    </source>
</evidence>
<keyword evidence="5" id="KW-0408">Iron</keyword>
<comment type="caution">
    <text evidence="9">The sequence shown here is derived from an EMBL/GenBank/DDBJ whole genome shotgun (WGS) entry which is preliminary data.</text>
</comment>
<dbReference type="Pfam" id="PF00037">
    <property type="entry name" value="Fer4"/>
    <property type="match status" value="1"/>
</dbReference>
<dbReference type="SUPFAM" id="SSF53920">
    <property type="entry name" value="Fe-only hydrogenase"/>
    <property type="match status" value="1"/>
</dbReference>
<gene>
    <name evidence="9" type="ORF">M0812_22030</name>
</gene>
<dbReference type="InterPro" id="IPR017900">
    <property type="entry name" value="4Fe4S_Fe_S_CS"/>
</dbReference>
<name>A0AAV7YXF0_9EUKA</name>
<feature type="domain" description="4Fe-4S ferredoxin-type" evidence="7">
    <location>
        <begin position="202"/>
        <end position="231"/>
    </location>
</feature>
<dbReference type="Gene3D" id="4.10.260.20">
    <property type="entry name" value="Iron hydrogenase, small subunit"/>
    <property type="match status" value="1"/>
</dbReference>
<dbReference type="Pfam" id="PF13510">
    <property type="entry name" value="Fer2_4"/>
    <property type="match status" value="1"/>
</dbReference>
<dbReference type="AlphaFoldDB" id="A0AAV7YXF0"/>
<keyword evidence="4" id="KW-0677">Repeat</keyword>
<dbReference type="Proteomes" id="UP001146793">
    <property type="component" value="Unassembled WGS sequence"/>
</dbReference>
<proteinExistence type="inferred from homology"/>
<keyword evidence="3" id="KW-0479">Metal-binding</keyword>
<dbReference type="InterPro" id="IPR013352">
    <property type="entry name" value="Fe_hydrogenase_subset"/>
</dbReference>
<dbReference type="InterPro" id="IPR004108">
    <property type="entry name" value="Fe_hydrogenase_lsu_C"/>
</dbReference>
<dbReference type="SUPFAM" id="SSF54292">
    <property type="entry name" value="2Fe-2S ferredoxin-like"/>
    <property type="match status" value="1"/>
</dbReference>
<dbReference type="Gene3D" id="3.40.50.1780">
    <property type="match status" value="1"/>
</dbReference>
<dbReference type="SUPFAM" id="SSF54862">
    <property type="entry name" value="4Fe-4S ferredoxins"/>
    <property type="match status" value="1"/>
</dbReference>
<dbReference type="Gene3D" id="3.40.950.10">
    <property type="entry name" value="Fe-only Hydrogenase (Larger Subunit), Chain L, domain 3"/>
    <property type="match status" value="1"/>
</dbReference>
<dbReference type="PANTHER" id="PTHR11615">
    <property type="entry name" value="NITRATE, FORMATE, IRON DEHYDROGENASE"/>
    <property type="match status" value="1"/>
</dbReference>
<evidence type="ECO:0000256" key="1">
    <source>
        <dbReference type="ARBA" id="ARBA00006596"/>
    </source>
</evidence>
<dbReference type="Gene3D" id="3.10.20.740">
    <property type="match status" value="1"/>
</dbReference>
<dbReference type="InterPro" id="IPR019574">
    <property type="entry name" value="NADH_UbQ_OxRdtase_Gsu_4Fe4S-bd"/>
</dbReference>
<evidence type="ECO:0000256" key="2">
    <source>
        <dbReference type="ARBA" id="ARBA00022485"/>
    </source>
</evidence>
<dbReference type="InterPro" id="IPR003149">
    <property type="entry name" value="Fe_hydrogenase_ssu"/>
</dbReference>
<comment type="similarity">
    <text evidence="1">Belongs to the NARF family.</text>
</comment>
<dbReference type="InterPro" id="IPR017896">
    <property type="entry name" value="4Fe4S_Fe-S-bd"/>
</dbReference>
<dbReference type="PROSITE" id="PS00198">
    <property type="entry name" value="4FE4S_FER_1"/>
    <property type="match status" value="1"/>
</dbReference>
<dbReference type="InterPro" id="IPR036010">
    <property type="entry name" value="2Fe-2S_ferredoxin-like_sf"/>
</dbReference>
<evidence type="ECO:0000256" key="4">
    <source>
        <dbReference type="ARBA" id="ARBA00022737"/>
    </source>
</evidence>
<feature type="domain" description="4Fe-4S ferredoxin-type" evidence="7">
    <location>
        <begin position="162"/>
        <end position="192"/>
    </location>
</feature>
<dbReference type="Pfam" id="PF02256">
    <property type="entry name" value="Fe_hyd_SSU"/>
    <property type="match status" value="1"/>
</dbReference>
<sequence>MLSILSRNITISNIYKRTLINTSGSFVKFTLNGKFAQATKGTTIIEACRTNDVFVPTLCYHPNLSANEECNLCLVETDRTQRLSRACSTIIQEGMEIVTNSENVVNSVKHNLAMILAEHPKECTTCESNNRCELQDLVYRFGVMDKFPRKQREYIPKDYSSPSLIRDMNKCIKCYRCVKACSELQGMDILTIGPDGIPMTPKNKEIYTTKCINCGACSFYCPVGAITENSQVREVSNLLKNKNGKTIVFQTAPATRVAISEEFGMEPGDISTGKMVAAIRKLGGDVVFDTNFTADLTIMEEGSELLDRIKNGGTLPMFTSCCPGWINLVEKDYPDFIPNLSSCRSPQGMMSSLIKNYWAERMGIKPEDVVVVSIMPCTAKKDEAVRDQLKTDQGLQETDYVLTTRELAKLIKLNKVKFASLKESEYNNPLGESTGAAVIFGNTGGVMEAALRTAYEIALEKPMPTLNYTPVRGFQGIKEATVDFGGIDLKVAVIHQASNIHEYMEKLKNGEVGHHFVEFMICKGGCIGGGGEPKSKTGDYLEKRMKGIYKIDDNFKIRKSHENEAVKQIYEQFFEHPLSHKSHHLLHTHYQDRSEKTSKPVKGGFWTWFNKK</sequence>
<dbReference type="GO" id="GO:0005506">
    <property type="term" value="F:iron ion binding"/>
    <property type="evidence" value="ECO:0007669"/>
    <property type="project" value="InterPro"/>
</dbReference>
<organism evidence="9 10">
    <name type="scientific">Anaeramoeba flamelloides</name>
    <dbReference type="NCBI Taxonomy" id="1746091"/>
    <lineage>
        <taxon>Eukaryota</taxon>
        <taxon>Metamonada</taxon>
        <taxon>Anaeramoebidae</taxon>
        <taxon>Anaeramoeba</taxon>
    </lineage>
</organism>
<evidence type="ECO:0000313" key="10">
    <source>
        <dbReference type="Proteomes" id="UP001146793"/>
    </source>
</evidence>
<dbReference type="InterPro" id="IPR009016">
    <property type="entry name" value="Fe_hydrogenase"/>
</dbReference>
<accession>A0AAV7YXF0</accession>
<evidence type="ECO:0000256" key="5">
    <source>
        <dbReference type="ARBA" id="ARBA00023004"/>
    </source>
</evidence>
<dbReference type="CDD" id="cd00207">
    <property type="entry name" value="fer2"/>
    <property type="match status" value="1"/>
</dbReference>
<dbReference type="EMBL" id="JANTQA010000047">
    <property type="protein sequence ID" value="KAJ3433080.1"/>
    <property type="molecule type" value="Genomic_DNA"/>
</dbReference>
<dbReference type="GO" id="GO:0051539">
    <property type="term" value="F:4 iron, 4 sulfur cluster binding"/>
    <property type="evidence" value="ECO:0007669"/>
    <property type="project" value="UniProtKB-KW"/>
</dbReference>
<dbReference type="SMART" id="SM00929">
    <property type="entry name" value="NADH-G_4Fe-4S_3"/>
    <property type="match status" value="1"/>
</dbReference>
<dbReference type="InterPro" id="IPR001041">
    <property type="entry name" value="2Fe-2S_ferredoxin-type"/>
</dbReference>
<dbReference type="NCBIfam" id="NF040763">
    <property type="entry name" value="FeFe_hydrog_A6"/>
    <property type="match status" value="1"/>
</dbReference>
<reference evidence="9" key="1">
    <citation type="submission" date="2022-08" db="EMBL/GenBank/DDBJ databases">
        <title>Novel sulphate-reducing endosymbionts in the free-living metamonad Anaeramoeba.</title>
        <authorList>
            <person name="Jerlstrom-Hultqvist J."/>
            <person name="Cepicka I."/>
            <person name="Gallot-Lavallee L."/>
            <person name="Salas-Leiva D."/>
            <person name="Curtis B.A."/>
            <person name="Zahonova K."/>
            <person name="Pipaliya S."/>
            <person name="Dacks J."/>
            <person name="Roger A.J."/>
        </authorList>
    </citation>
    <scope>NUCLEOTIDE SEQUENCE</scope>
    <source>
        <strain evidence="9">Busselton2</strain>
    </source>
</reference>
<keyword evidence="6" id="KW-0411">Iron-sulfur</keyword>
<dbReference type="FunFam" id="3.10.20.740:FF:000003">
    <property type="entry name" value="Formate dehydrogenase subunit alpha"/>
    <property type="match status" value="1"/>
</dbReference>
<dbReference type="PROSITE" id="PS51839">
    <property type="entry name" value="4FE4S_HC3"/>
    <property type="match status" value="1"/>
</dbReference>
<dbReference type="FunFam" id="3.30.70.20:FF:000035">
    <property type="entry name" value="Iron hydrogenase 1"/>
    <property type="match status" value="1"/>
</dbReference>
<dbReference type="Pfam" id="PF10588">
    <property type="entry name" value="NADH-G_4Fe-4S_3"/>
    <property type="match status" value="1"/>
</dbReference>
<evidence type="ECO:0000259" key="7">
    <source>
        <dbReference type="PROSITE" id="PS51379"/>
    </source>
</evidence>
<keyword evidence="2" id="KW-0004">4Fe-4S</keyword>
<dbReference type="InterPro" id="IPR050340">
    <property type="entry name" value="Cytosolic_Fe-S_CAF"/>
</dbReference>
<protein>
    <submittedName>
        <fullName evidence="9">Iron hydrogenase</fullName>
    </submittedName>
</protein>